<dbReference type="Proteomes" id="UP000626210">
    <property type="component" value="Unassembled WGS sequence"/>
</dbReference>
<organism evidence="2 3">
    <name type="scientific">Pseudorhodoferax aquiterrae</name>
    <dbReference type="NCBI Taxonomy" id="747304"/>
    <lineage>
        <taxon>Bacteria</taxon>
        <taxon>Pseudomonadati</taxon>
        <taxon>Pseudomonadota</taxon>
        <taxon>Betaproteobacteria</taxon>
        <taxon>Burkholderiales</taxon>
        <taxon>Comamonadaceae</taxon>
    </lineage>
</organism>
<sequence>MRYIVRLTAEALADLQRLEDFLIDQALQHGDVDLPDRAMDAIQEEFRILQRNPFTCRMAWEDPLERELVIPFGATGYVALFHIESDSLVLVSAIRHQREDDYH</sequence>
<dbReference type="InterPro" id="IPR035093">
    <property type="entry name" value="RelE/ParE_toxin_dom_sf"/>
</dbReference>
<dbReference type="RefSeq" id="WP_189689067.1">
    <property type="nucleotide sequence ID" value="NZ_BMYK01000017.1"/>
</dbReference>
<gene>
    <name evidence="2" type="ORF">GCM10007320_44260</name>
</gene>
<reference evidence="3" key="1">
    <citation type="journal article" date="2019" name="Int. J. Syst. Evol. Microbiol.">
        <title>The Global Catalogue of Microorganisms (GCM) 10K type strain sequencing project: providing services to taxonomists for standard genome sequencing and annotation.</title>
        <authorList>
            <consortium name="The Broad Institute Genomics Platform"/>
            <consortium name="The Broad Institute Genome Sequencing Center for Infectious Disease"/>
            <person name="Wu L."/>
            <person name="Ma J."/>
        </authorList>
    </citation>
    <scope>NUCLEOTIDE SEQUENCE [LARGE SCALE GENOMIC DNA]</scope>
    <source>
        <strain evidence="3">KCTC 23314</strain>
    </source>
</reference>
<name>A0ABQ3G7G3_9BURK</name>
<accession>A0ABQ3G7G3</accession>
<evidence type="ECO:0000313" key="3">
    <source>
        <dbReference type="Proteomes" id="UP000626210"/>
    </source>
</evidence>
<proteinExistence type="predicted"/>
<evidence type="ECO:0000313" key="2">
    <source>
        <dbReference type="EMBL" id="GHC93378.1"/>
    </source>
</evidence>
<keyword evidence="1" id="KW-1277">Toxin-antitoxin system</keyword>
<dbReference type="Gene3D" id="3.30.2310.20">
    <property type="entry name" value="RelE-like"/>
    <property type="match status" value="1"/>
</dbReference>
<dbReference type="EMBL" id="BMYK01000017">
    <property type="protein sequence ID" value="GHC93378.1"/>
    <property type="molecule type" value="Genomic_DNA"/>
</dbReference>
<dbReference type="InterPro" id="IPR007712">
    <property type="entry name" value="RelE/ParE_toxin"/>
</dbReference>
<comment type="caution">
    <text evidence="2">The sequence shown here is derived from an EMBL/GenBank/DDBJ whole genome shotgun (WGS) entry which is preliminary data.</text>
</comment>
<evidence type="ECO:0000256" key="1">
    <source>
        <dbReference type="ARBA" id="ARBA00022649"/>
    </source>
</evidence>
<dbReference type="Pfam" id="PF05016">
    <property type="entry name" value="ParE_toxin"/>
    <property type="match status" value="1"/>
</dbReference>
<protein>
    <submittedName>
        <fullName evidence="2">Plasmid stabilization protein</fullName>
    </submittedName>
</protein>
<keyword evidence="3" id="KW-1185">Reference proteome</keyword>